<accession>A0A0G0ARX6</accession>
<organism evidence="1 2">
    <name type="scientific">Candidatus Roizmanbacteria bacterium GW2011_GWA2_34_18</name>
    <dbReference type="NCBI Taxonomy" id="1618477"/>
    <lineage>
        <taxon>Bacteria</taxon>
        <taxon>Candidatus Roizmaniibacteriota</taxon>
    </lineage>
</organism>
<dbReference type="AlphaFoldDB" id="A0A0G0ARX6"/>
<proteinExistence type="predicted"/>
<comment type="caution">
    <text evidence="1">The sequence shown here is derived from an EMBL/GenBank/DDBJ whole genome shotgun (WGS) entry which is preliminary data.</text>
</comment>
<evidence type="ECO:0000313" key="1">
    <source>
        <dbReference type="EMBL" id="KKP59758.1"/>
    </source>
</evidence>
<dbReference type="EMBL" id="LBPP01000023">
    <property type="protein sequence ID" value="KKP59758.1"/>
    <property type="molecule type" value="Genomic_DNA"/>
</dbReference>
<evidence type="ECO:0000313" key="2">
    <source>
        <dbReference type="Proteomes" id="UP000034688"/>
    </source>
</evidence>
<dbReference type="Proteomes" id="UP000034688">
    <property type="component" value="Unassembled WGS sequence"/>
</dbReference>
<protein>
    <submittedName>
        <fullName evidence="1">Uncharacterized protein</fullName>
    </submittedName>
</protein>
<name>A0A0G0ARX6_9BACT</name>
<sequence>MKNIFFSQKGKSYSFKTKYQKKNELIGFVADQFKKLAKKNLRIPVQLYHL</sequence>
<reference evidence="1 2" key="1">
    <citation type="journal article" date="2015" name="Nature">
        <title>rRNA introns, odd ribosomes, and small enigmatic genomes across a large radiation of phyla.</title>
        <authorList>
            <person name="Brown C.T."/>
            <person name="Hug L.A."/>
            <person name="Thomas B.C."/>
            <person name="Sharon I."/>
            <person name="Castelle C.J."/>
            <person name="Singh A."/>
            <person name="Wilkins M.J."/>
            <person name="Williams K.H."/>
            <person name="Banfield J.F."/>
        </authorList>
    </citation>
    <scope>NUCLEOTIDE SEQUENCE [LARGE SCALE GENOMIC DNA]</scope>
</reference>
<gene>
    <name evidence="1" type="ORF">UR54_C0023G0005</name>
</gene>